<feature type="transmembrane region" description="Helical" evidence="10">
    <location>
        <begin position="248"/>
        <end position="267"/>
    </location>
</feature>
<evidence type="ECO:0000256" key="8">
    <source>
        <dbReference type="ARBA" id="ARBA00023136"/>
    </source>
</evidence>
<dbReference type="RefSeq" id="WP_307718909.1">
    <property type="nucleotide sequence ID" value="NZ_BHZF01000003.1"/>
</dbReference>
<gene>
    <name evidence="15" type="ORF">DES35_10726</name>
</gene>
<comment type="caution">
    <text evidence="15">The sequence shown here is derived from an EMBL/GenBank/DDBJ whole genome shotgun (WGS) entry which is preliminary data.</text>
</comment>
<organism evidence="15 16">
    <name type="scientific">Schleiferia thermophila</name>
    <dbReference type="NCBI Taxonomy" id="884107"/>
    <lineage>
        <taxon>Bacteria</taxon>
        <taxon>Pseudomonadati</taxon>
        <taxon>Bacteroidota</taxon>
        <taxon>Flavobacteriia</taxon>
        <taxon>Flavobacteriales</taxon>
        <taxon>Schleiferiaceae</taxon>
        <taxon>Schleiferia</taxon>
    </lineage>
</organism>
<evidence type="ECO:0000256" key="1">
    <source>
        <dbReference type="ARBA" id="ARBA00004651"/>
    </source>
</evidence>
<dbReference type="EMBL" id="QPJS01000007">
    <property type="protein sequence ID" value="RCX01213.1"/>
    <property type="molecule type" value="Genomic_DNA"/>
</dbReference>
<evidence type="ECO:0000259" key="14">
    <source>
        <dbReference type="Pfam" id="PF20501"/>
    </source>
</evidence>
<reference evidence="15 16" key="1">
    <citation type="submission" date="2018-07" db="EMBL/GenBank/DDBJ databases">
        <title>Genomic Encyclopedia of Type Strains, Phase IV (KMG-IV): sequencing the most valuable type-strain genomes for metagenomic binning, comparative biology and taxonomic classification.</title>
        <authorList>
            <person name="Goeker M."/>
        </authorList>
    </citation>
    <scope>NUCLEOTIDE SEQUENCE [LARGE SCALE GENOMIC DNA]</scope>
    <source>
        <strain evidence="15 16">DSM 21410</strain>
    </source>
</reference>
<keyword evidence="16" id="KW-1185">Reference proteome</keyword>
<feature type="transmembrane region" description="Helical" evidence="10">
    <location>
        <begin position="304"/>
        <end position="322"/>
    </location>
</feature>
<evidence type="ECO:0000313" key="16">
    <source>
        <dbReference type="Proteomes" id="UP000253517"/>
    </source>
</evidence>
<feature type="transmembrane region" description="Helical" evidence="10">
    <location>
        <begin position="279"/>
        <end position="297"/>
    </location>
</feature>
<dbReference type="PRINTS" id="PR01434">
    <property type="entry name" value="NADHDHGNASE5"/>
</dbReference>
<feature type="transmembrane region" description="Helical" evidence="10">
    <location>
        <begin position="745"/>
        <end position="763"/>
    </location>
</feature>
<dbReference type="PANTHER" id="PTHR43373">
    <property type="entry name" value="NA(+)/H(+) ANTIPORTER SUBUNIT"/>
    <property type="match status" value="1"/>
</dbReference>
<feature type="transmembrane region" description="Helical" evidence="10">
    <location>
        <begin position="412"/>
        <end position="431"/>
    </location>
</feature>
<dbReference type="InterPro" id="IPR001750">
    <property type="entry name" value="ND/Mrp_TM"/>
</dbReference>
<feature type="transmembrane region" description="Helical" evidence="10">
    <location>
        <begin position="626"/>
        <end position="646"/>
    </location>
</feature>
<feature type="transmembrane region" description="Helical" evidence="10">
    <location>
        <begin position="6"/>
        <end position="28"/>
    </location>
</feature>
<keyword evidence="4" id="KW-1003">Cell membrane</keyword>
<keyword evidence="8 10" id="KW-0472">Membrane</keyword>
<dbReference type="Pfam" id="PF13244">
    <property type="entry name" value="MbhD"/>
    <property type="match status" value="1"/>
</dbReference>
<evidence type="ECO:0000259" key="11">
    <source>
        <dbReference type="Pfam" id="PF00361"/>
    </source>
</evidence>
<feature type="transmembrane region" description="Helical" evidence="10">
    <location>
        <begin position="137"/>
        <end position="157"/>
    </location>
</feature>
<feature type="transmembrane region" description="Helical" evidence="10">
    <location>
        <begin position="601"/>
        <end position="621"/>
    </location>
</feature>
<dbReference type="Pfam" id="PF00662">
    <property type="entry name" value="Proton_antipo_N"/>
    <property type="match status" value="1"/>
</dbReference>
<keyword evidence="5 9" id="KW-0812">Transmembrane</keyword>
<feature type="domain" description="NADH-Ubiquinone oxidoreductase (complex I) chain 5 N-terminal" evidence="12">
    <location>
        <begin position="71"/>
        <end position="116"/>
    </location>
</feature>
<feature type="transmembrane region" description="Helical" evidence="10">
    <location>
        <begin position="686"/>
        <end position="707"/>
    </location>
</feature>
<dbReference type="InterPro" id="IPR001516">
    <property type="entry name" value="Proton_antipo_N"/>
</dbReference>
<evidence type="ECO:0000256" key="7">
    <source>
        <dbReference type="ARBA" id="ARBA00023065"/>
    </source>
</evidence>
<evidence type="ECO:0000256" key="2">
    <source>
        <dbReference type="ARBA" id="ARBA00022448"/>
    </source>
</evidence>
<evidence type="ECO:0000256" key="4">
    <source>
        <dbReference type="ARBA" id="ARBA00022475"/>
    </source>
</evidence>
<dbReference type="Pfam" id="PF20501">
    <property type="entry name" value="MbhE"/>
    <property type="match status" value="1"/>
</dbReference>
<feature type="domain" description="MrpA C-terminal/MbhE" evidence="14">
    <location>
        <begin position="685"/>
        <end position="764"/>
    </location>
</feature>
<feature type="transmembrane region" description="Helical" evidence="10">
    <location>
        <begin position="40"/>
        <end position="66"/>
    </location>
</feature>
<dbReference type="InterPro" id="IPR046806">
    <property type="entry name" value="MrpA_C/MbhE"/>
</dbReference>
<dbReference type="Pfam" id="PF00361">
    <property type="entry name" value="Proton_antipo_M"/>
    <property type="match status" value="1"/>
</dbReference>
<evidence type="ECO:0000256" key="10">
    <source>
        <dbReference type="SAM" id="Phobius"/>
    </source>
</evidence>
<feature type="transmembrane region" description="Helical" evidence="10">
    <location>
        <begin position="373"/>
        <end position="392"/>
    </location>
</feature>
<evidence type="ECO:0000259" key="13">
    <source>
        <dbReference type="Pfam" id="PF13244"/>
    </source>
</evidence>
<feature type="transmembrane region" description="Helical" evidence="10">
    <location>
        <begin position="328"/>
        <end position="352"/>
    </location>
</feature>
<dbReference type="GO" id="GO:0015297">
    <property type="term" value="F:antiporter activity"/>
    <property type="evidence" value="ECO:0007669"/>
    <property type="project" value="UniProtKB-KW"/>
</dbReference>
<dbReference type="InterPro" id="IPR025383">
    <property type="entry name" value="MrpA_C/MbhD"/>
</dbReference>
<feature type="transmembrane region" description="Helical" evidence="10">
    <location>
        <begin position="169"/>
        <end position="194"/>
    </location>
</feature>
<dbReference type="PANTHER" id="PTHR43373:SF1">
    <property type="entry name" value="NA(+)_H(+) ANTIPORTER SUBUNIT A"/>
    <property type="match status" value="1"/>
</dbReference>
<evidence type="ECO:0000256" key="5">
    <source>
        <dbReference type="ARBA" id="ARBA00022692"/>
    </source>
</evidence>
<evidence type="ECO:0000256" key="3">
    <source>
        <dbReference type="ARBA" id="ARBA00022449"/>
    </source>
</evidence>
<evidence type="ECO:0000313" key="15">
    <source>
        <dbReference type="EMBL" id="RCX01213.1"/>
    </source>
</evidence>
<feature type="domain" description="MrpA C-terminal/MbhD" evidence="13">
    <location>
        <begin position="610"/>
        <end position="675"/>
    </location>
</feature>
<feature type="domain" description="NADH:quinone oxidoreductase/Mrp antiporter transmembrane" evidence="11">
    <location>
        <begin position="132"/>
        <end position="410"/>
    </location>
</feature>
<keyword evidence="3" id="KW-0050">Antiport</keyword>
<feature type="transmembrane region" description="Helical" evidence="10">
    <location>
        <begin position="497"/>
        <end position="519"/>
    </location>
</feature>
<evidence type="ECO:0000256" key="6">
    <source>
        <dbReference type="ARBA" id="ARBA00022989"/>
    </source>
</evidence>
<feature type="transmembrane region" description="Helical" evidence="10">
    <location>
        <begin position="652"/>
        <end position="674"/>
    </location>
</feature>
<dbReference type="GO" id="GO:0006811">
    <property type="term" value="P:monoatomic ion transport"/>
    <property type="evidence" value="ECO:0007669"/>
    <property type="project" value="UniProtKB-KW"/>
</dbReference>
<keyword evidence="7" id="KW-0406">Ion transport</keyword>
<comment type="subcellular location">
    <subcellularLocation>
        <location evidence="1">Cell membrane</location>
        <topology evidence="1">Multi-pass membrane protein</topology>
    </subcellularLocation>
    <subcellularLocation>
        <location evidence="9">Membrane</location>
        <topology evidence="9">Multi-pass membrane protein</topology>
    </subcellularLocation>
</comment>
<feature type="transmembrane region" description="Helical" evidence="10">
    <location>
        <begin position="452"/>
        <end position="471"/>
    </location>
</feature>
<dbReference type="InterPro" id="IPR050616">
    <property type="entry name" value="CPA3_Na-H_Antiporter_A"/>
</dbReference>
<dbReference type="AlphaFoldDB" id="A0A368ZW93"/>
<dbReference type="Proteomes" id="UP000253517">
    <property type="component" value="Unassembled WGS sequence"/>
</dbReference>
<evidence type="ECO:0000256" key="9">
    <source>
        <dbReference type="RuleBase" id="RU000320"/>
    </source>
</evidence>
<keyword evidence="2" id="KW-0813">Transport</keyword>
<proteinExistence type="predicted"/>
<feature type="transmembrane region" description="Helical" evidence="10">
    <location>
        <begin position="113"/>
        <end position="131"/>
    </location>
</feature>
<keyword evidence="6 10" id="KW-1133">Transmembrane helix</keyword>
<evidence type="ECO:0000259" key="12">
    <source>
        <dbReference type="Pfam" id="PF00662"/>
    </source>
</evidence>
<sequence length="775" mass="85575">MPLETGFGNYMMLIAVLLGGMLSLFLVIFKDYLRDGFSAFFFLVPLAVFTYFAVFFGSEVPALGLVSWQQGMGVHFEWRVDGLSRMFALLISGIGTLVFAYSHYYLKGHPEKFRFFGFLSLFMTAMLGLVVSDNLIMLFMFWELTSVSSFFLIGFHYEDRESRKAALRALTITGLGGVGLLIAAVLISTVTGSFSFQALLDQRETVLASQAGRIAFWLFILAAFTKSAQFPFHFWLPGAMKAPTPVSTYLHSATMVKAGVFLLLKLYPIYSALPVWKPLLMTVGGVSMVYSAAQALFFTDMKSILAYTTLSALGILVFLTGIGGNEGLVAAAAFILVHALYKAALFLVTGIVDHEAHTRDVTALHGLRHVMPGVAVAGAVAALSHGGVPLTFGFIGKELMYESALHAETSPVPIAAAFITGLLLFAAGFWVGFRPFFSGREASHTLKHPVSLWLQLPVYVLTAGTLIFGIWPAGAEQMVHALVEAAGRDTIKVHLELWHGFNTVFFLSLATIAGGIVLYSRLVPGQSIALKVEKLSYSSVAIYEKFLSVTKWLSRWYTDILQNGYLRWYVMTIMVFLLTLVGYSFYHGVHIYIDFKKISEVTLYEAVILLLMIFSIFYILLAKSRLAAVAAMGVLGISISLMFVLYSAPDLAMTQFSIDTLTVILFVLVLYKLPRYINISSNVVKIRDAVISLLFGLMITVLCLEVINEPVNREISEFYAENSYLLAKGKNVVNVILVDFRGADTMVEITVLTIAALGVFGLMKLRLKDNEKTWE</sequence>
<feature type="transmembrane region" description="Helical" evidence="10">
    <location>
        <begin position="214"/>
        <end position="236"/>
    </location>
</feature>
<feature type="transmembrane region" description="Helical" evidence="10">
    <location>
        <begin position="86"/>
        <end position="106"/>
    </location>
</feature>
<accession>A0A368ZW93</accession>
<feature type="transmembrane region" description="Helical" evidence="10">
    <location>
        <begin position="565"/>
        <end position="586"/>
    </location>
</feature>
<name>A0A368ZW93_9FLAO</name>
<dbReference type="GO" id="GO:0005886">
    <property type="term" value="C:plasma membrane"/>
    <property type="evidence" value="ECO:0007669"/>
    <property type="project" value="UniProtKB-SubCell"/>
</dbReference>
<protein>
    <submittedName>
        <fullName evidence="15">Multisubunit sodium/proton antiporter MrpA subunit</fullName>
    </submittedName>
</protein>